<gene>
    <name evidence="1" type="ORF">MENTE1834_LOCUS39810</name>
</gene>
<comment type="caution">
    <text evidence="1">The sequence shown here is derived from an EMBL/GenBank/DDBJ whole genome shotgun (WGS) entry which is preliminary data.</text>
</comment>
<dbReference type="EMBL" id="CAVMJV010000091">
    <property type="protein sequence ID" value="CAK5091944.1"/>
    <property type="molecule type" value="Genomic_DNA"/>
</dbReference>
<organism evidence="1 2">
    <name type="scientific">Meloidogyne enterolobii</name>
    <name type="common">Root-knot nematode worm</name>
    <name type="synonym">Meloidogyne mayaguensis</name>
    <dbReference type="NCBI Taxonomy" id="390850"/>
    <lineage>
        <taxon>Eukaryota</taxon>
        <taxon>Metazoa</taxon>
        <taxon>Ecdysozoa</taxon>
        <taxon>Nematoda</taxon>
        <taxon>Chromadorea</taxon>
        <taxon>Rhabditida</taxon>
        <taxon>Tylenchina</taxon>
        <taxon>Tylenchomorpha</taxon>
        <taxon>Tylenchoidea</taxon>
        <taxon>Meloidogynidae</taxon>
        <taxon>Meloidogyninae</taxon>
        <taxon>Meloidogyne</taxon>
    </lineage>
</organism>
<evidence type="ECO:0000313" key="2">
    <source>
        <dbReference type="Proteomes" id="UP001497535"/>
    </source>
</evidence>
<keyword evidence="2" id="KW-1185">Reference proteome</keyword>
<name>A0ACB1AKY9_MELEN</name>
<sequence length="114" mass="13115">MEGKVLVVNLDPQGYQGSHWVSVYVQTSEQVVYFDSLNLPTSICIIDSYLKNFSVVVRNLRAYQSLTSDCCAHHCISFIYFLSKGYTFTQYLKMLDKVNDPDIFVQNIVNKMIN</sequence>
<protein>
    <submittedName>
        <fullName evidence="1">Uncharacterized protein</fullName>
    </submittedName>
</protein>
<evidence type="ECO:0000313" key="1">
    <source>
        <dbReference type="EMBL" id="CAK5091944.1"/>
    </source>
</evidence>
<reference evidence="1" key="1">
    <citation type="submission" date="2023-11" db="EMBL/GenBank/DDBJ databases">
        <authorList>
            <person name="Poullet M."/>
        </authorList>
    </citation>
    <scope>NUCLEOTIDE SEQUENCE</scope>
    <source>
        <strain evidence="1">E1834</strain>
    </source>
</reference>
<proteinExistence type="predicted"/>
<accession>A0ACB1AKY9</accession>
<dbReference type="Proteomes" id="UP001497535">
    <property type="component" value="Unassembled WGS sequence"/>
</dbReference>